<dbReference type="KEGG" id="mlil:QLS71_018780"/>
<reference evidence="1" key="1">
    <citation type="submission" date="2024-04" db="EMBL/GenBank/DDBJ databases">
        <title>Mariniflexile litorale, isolated from the shallow sediments of the Sea of Japan.</title>
        <authorList>
            <person name="Romanenko L."/>
            <person name="Isaeva M."/>
        </authorList>
    </citation>
    <scope>NUCLEOTIDE SEQUENCE [LARGE SCALE GENOMIC DNA]</scope>
    <source>
        <strain evidence="1">KMM 9835</strain>
    </source>
</reference>
<evidence type="ECO:0000313" key="2">
    <source>
        <dbReference type="Proteomes" id="UP001224325"/>
    </source>
</evidence>
<dbReference type="InterPro" id="IPR014988">
    <property type="entry name" value="Uncharacterised_YqcI/YcgG"/>
</dbReference>
<dbReference type="Proteomes" id="UP001224325">
    <property type="component" value="Chromosome"/>
</dbReference>
<dbReference type="NCBIfam" id="NF041366">
    <property type="entry name" value="GntA_guanitoxin"/>
    <property type="match status" value="1"/>
</dbReference>
<protein>
    <submittedName>
        <fullName evidence="1">Guanitoxin biosynthesis heme-dependent pre-guanitoxin N-hydroxylase GntA</fullName>
    </submittedName>
</protein>
<organism evidence="1 2">
    <name type="scientific">Mariniflexile litorale</name>
    <dbReference type="NCBI Taxonomy" id="3045158"/>
    <lineage>
        <taxon>Bacteria</taxon>
        <taxon>Pseudomonadati</taxon>
        <taxon>Bacteroidota</taxon>
        <taxon>Flavobacteriia</taxon>
        <taxon>Flavobacteriales</taxon>
        <taxon>Flavobacteriaceae</taxon>
        <taxon>Mariniflexile</taxon>
    </lineage>
</organism>
<accession>A0AAU7EFK3</accession>
<keyword evidence="2" id="KW-1185">Reference proteome</keyword>
<dbReference type="RefSeq" id="WP_308992193.1">
    <property type="nucleotide sequence ID" value="NZ_CP155618.1"/>
</dbReference>
<proteinExistence type="predicted"/>
<gene>
    <name evidence="1" type="primary">gntA</name>
    <name evidence="1" type="ORF">QLS71_018780</name>
</gene>
<dbReference type="AlphaFoldDB" id="A0AAU7EFK3"/>
<sequence length="219" mass="25995">MNQQESNSIQLEYRNFIIEKKHPCVMANTVFAMNNYNLKIYDDITSDEIILPILSDIEHYLNNYNYESNEFESLIICFKNNKFTSELQFEKAMWNFLQQLHDHDNKAWDSSVSQDPNNPNFSFSIKGKAFYIIGMHPESSRIARKAPYCTMVFNLHWQFEKLREMGIYQTVKKRIRSRDEELQGFINPVLSDFGSETETKQYSGREVSKDWKCPFHPKN</sequence>
<dbReference type="PANTHER" id="PTHR40045:SF1">
    <property type="entry name" value="YQCI_YCGG FAMILY PROTEIN"/>
    <property type="match status" value="1"/>
</dbReference>
<dbReference type="PANTHER" id="PTHR40045">
    <property type="entry name" value="YCGG FAMILY PROTEIN"/>
    <property type="match status" value="1"/>
</dbReference>
<dbReference type="EMBL" id="CP155618">
    <property type="protein sequence ID" value="XBL14340.1"/>
    <property type="molecule type" value="Genomic_DNA"/>
</dbReference>
<name>A0AAU7EFK3_9FLAO</name>
<dbReference type="Pfam" id="PF08892">
    <property type="entry name" value="YqcI_YcgG"/>
    <property type="match status" value="1"/>
</dbReference>
<evidence type="ECO:0000313" key="1">
    <source>
        <dbReference type="EMBL" id="XBL14340.1"/>
    </source>
</evidence>